<proteinExistence type="predicted"/>
<dbReference type="Proteomes" id="UP001371456">
    <property type="component" value="Unassembled WGS sequence"/>
</dbReference>
<gene>
    <name evidence="1" type="ORF">RDI58_003256</name>
</gene>
<reference evidence="1 2" key="1">
    <citation type="submission" date="2024-02" db="EMBL/GenBank/DDBJ databases">
        <title>de novo genome assembly of Solanum bulbocastanum strain 11H21.</title>
        <authorList>
            <person name="Hosaka A.J."/>
        </authorList>
    </citation>
    <scope>NUCLEOTIDE SEQUENCE [LARGE SCALE GENOMIC DNA]</scope>
    <source>
        <tissue evidence="1">Young leaves</tissue>
    </source>
</reference>
<protein>
    <submittedName>
        <fullName evidence="1">Uncharacterized protein</fullName>
    </submittedName>
</protein>
<dbReference type="EMBL" id="JBANQN010000001">
    <property type="protein sequence ID" value="KAK6805471.1"/>
    <property type="molecule type" value="Genomic_DNA"/>
</dbReference>
<evidence type="ECO:0000313" key="1">
    <source>
        <dbReference type="EMBL" id="KAK6805471.1"/>
    </source>
</evidence>
<accession>A0AAN8YRX9</accession>
<keyword evidence="2" id="KW-1185">Reference proteome</keyword>
<dbReference type="InterPro" id="IPR023213">
    <property type="entry name" value="CAT-like_dom_sf"/>
</dbReference>
<name>A0AAN8YRX9_SOLBU</name>
<comment type="caution">
    <text evidence="1">The sequence shown here is derived from an EMBL/GenBank/DDBJ whole genome shotgun (WGS) entry which is preliminary data.</text>
</comment>
<dbReference type="Gene3D" id="3.30.559.10">
    <property type="entry name" value="Chloramphenicol acetyltransferase-like domain"/>
    <property type="match status" value="1"/>
</dbReference>
<dbReference type="AlphaFoldDB" id="A0AAN8YRX9"/>
<evidence type="ECO:0000313" key="2">
    <source>
        <dbReference type="Proteomes" id="UP001371456"/>
    </source>
</evidence>
<sequence length="67" mass="7514">MLLNFSIKEPRTLSFRMIFFLKWISHQVNLFNCGGLVIAIQISHILADGFTLGTLSRNGHTLAKQGP</sequence>
<organism evidence="1 2">
    <name type="scientific">Solanum bulbocastanum</name>
    <name type="common">Wild potato</name>
    <dbReference type="NCBI Taxonomy" id="147425"/>
    <lineage>
        <taxon>Eukaryota</taxon>
        <taxon>Viridiplantae</taxon>
        <taxon>Streptophyta</taxon>
        <taxon>Embryophyta</taxon>
        <taxon>Tracheophyta</taxon>
        <taxon>Spermatophyta</taxon>
        <taxon>Magnoliopsida</taxon>
        <taxon>eudicotyledons</taxon>
        <taxon>Gunneridae</taxon>
        <taxon>Pentapetalae</taxon>
        <taxon>asterids</taxon>
        <taxon>lamiids</taxon>
        <taxon>Solanales</taxon>
        <taxon>Solanaceae</taxon>
        <taxon>Solanoideae</taxon>
        <taxon>Solaneae</taxon>
        <taxon>Solanum</taxon>
    </lineage>
</organism>